<dbReference type="Pfam" id="PF13426">
    <property type="entry name" value="PAS_9"/>
    <property type="match status" value="1"/>
</dbReference>
<dbReference type="InterPro" id="IPR043128">
    <property type="entry name" value="Rev_trsase/Diguanyl_cyclase"/>
</dbReference>
<keyword evidence="2" id="KW-0812">Transmembrane</keyword>
<evidence type="ECO:0000313" key="8">
    <source>
        <dbReference type="Proteomes" id="UP000190102"/>
    </source>
</evidence>
<sequence length="1060" mass="118531">MELGYLPYRFSCKCFVLQDVVVRVNDDTMRGVNRVRMNRDKFLGQWGVLLLVLLLLAGSIVHNLYKIYTDVLTGEQQRLLTQVRVVNANLSAQLQGTAQLMQHIRDELRNSPPDTWGDVVRNKELEFEAHGIAGVRTVFTVDRTGIVRHSNRKLLIGSDLSREDCFQTAIKNPDPDVLFVTHPFKTSSGVWGMNLVRVMRDAGGRFNGIVATTLDPEYFKTLLGSINYSPDMWSSLAHGDGIQFLMVPDRPGQQGLNLAKSGSFFTRHITSGKRENVLSGTVYATGEKRLMAIYSIQPAGLNMDKALVVATGRNSAAIFRGWRSHAISQGITFGVIALIAIGALAGFQRFQREQLHLALDAEQALLSTKQQLRDIIDFLPDAAFVIDNDKKVVIWNRAMEKMTGVSKEDMVGKGDHEYTIPFYGERRNQLLDLLDMDDEQLAAKYTQVRRTGEILDAETFCPALHGGKGAYVWATGVPLYDAAGQRVGAIESIRDITERKKSEDFLRKLTHGIENSASAVLITDVHGAIEYVNKKFTQLTGYTPEEAIGKNPRILKSDVTPREVFDNLWRTILSGEEWRGELLNRRRNGEVYWSIASISPLHNEDGEITHFIANVEDINERKNAEATIERLAYYDPLTDLPNRRMLQDRLDLALRRSRRQAIGAALLYLDLDSFKHINDSMGHPAGDKLLREMASRFTKTLRDDDVVCRLGGDEFAVILHDIRHDQDVVPIAQKLVDVAAEPMQLEGREVVVTSSVGIAMYPKDGADAKVLGKHADIALYHAKAEGKNTFRFFSEELNNSFRDRIAMEHGLRHILDRGELELHYQPKVSVATGQVIGVEALLRWNSPEFGMVSPMRFIPLAEETRQIIPIGEWVLRTACQQQLLWQQQGIQLSMAVNLSAVQFKSPALIERIAALIDETGIQPENLELELTESALVDKPDDAVRVLEQLRSLGCGISIDDFGTGYSSLSYLKNFPVTILKIDRSFVRDLAHNSGDRAIAQSVVSLATNLDMKTVAEGVEEQEQLEILQQIGCTYIQGFIHSRPVPADQILAVVKRLGGAA</sequence>
<dbReference type="CDD" id="cd01948">
    <property type="entry name" value="EAL"/>
    <property type="match status" value="1"/>
</dbReference>
<dbReference type="GO" id="GO:0071111">
    <property type="term" value="F:cyclic-guanylate-specific phosphodiesterase activity"/>
    <property type="evidence" value="ECO:0007669"/>
    <property type="project" value="UniProtKB-EC"/>
</dbReference>
<dbReference type="CDD" id="cd01949">
    <property type="entry name" value="GGDEF"/>
    <property type="match status" value="1"/>
</dbReference>
<dbReference type="Gene3D" id="3.20.20.450">
    <property type="entry name" value="EAL domain"/>
    <property type="match status" value="1"/>
</dbReference>
<name>A0A1T4LHQ2_9BACT</name>
<dbReference type="SMART" id="SM00091">
    <property type="entry name" value="PAS"/>
    <property type="match status" value="2"/>
</dbReference>
<dbReference type="InterPro" id="IPR001633">
    <property type="entry name" value="EAL_dom"/>
</dbReference>
<dbReference type="SMART" id="SM00086">
    <property type="entry name" value="PAC"/>
    <property type="match status" value="2"/>
</dbReference>
<accession>A0A1T4LHQ2</accession>
<dbReference type="PROSITE" id="PS50887">
    <property type="entry name" value="GGDEF"/>
    <property type="match status" value="1"/>
</dbReference>
<evidence type="ECO:0000259" key="3">
    <source>
        <dbReference type="PROSITE" id="PS50112"/>
    </source>
</evidence>
<dbReference type="NCBIfam" id="TIGR00229">
    <property type="entry name" value="sensory_box"/>
    <property type="match status" value="2"/>
</dbReference>
<reference evidence="8" key="1">
    <citation type="submission" date="2017-02" db="EMBL/GenBank/DDBJ databases">
        <authorList>
            <person name="Varghese N."/>
            <person name="Submissions S."/>
        </authorList>
    </citation>
    <scope>NUCLEOTIDE SEQUENCE [LARGE SCALE GENOMIC DNA]</scope>
    <source>
        <strain evidence="8">ATCC BAA-34</strain>
    </source>
</reference>
<dbReference type="InterPro" id="IPR035919">
    <property type="entry name" value="EAL_sf"/>
</dbReference>
<dbReference type="InterPro" id="IPR052155">
    <property type="entry name" value="Biofilm_reg_signaling"/>
</dbReference>
<evidence type="ECO:0000259" key="4">
    <source>
        <dbReference type="PROSITE" id="PS50113"/>
    </source>
</evidence>
<dbReference type="InterPro" id="IPR035965">
    <property type="entry name" value="PAS-like_dom_sf"/>
</dbReference>
<feature type="transmembrane region" description="Helical" evidence="2">
    <location>
        <begin position="43"/>
        <end position="65"/>
    </location>
</feature>
<dbReference type="FunFam" id="3.30.70.270:FF:000001">
    <property type="entry name" value="Diguanylate cyclase domain protein"/>
    <property type="match status" value="1"/>
</dbReference>
<protein>
    <submittedName>
        <fullName evidence="7">PAS domain S-box-containing protein/diguanylate cyclase (GGDEF) domain-containing protein</fullName>
    </submittedName>
</protein>
<dbReference type="InterPro" id="IPR029787">
    <property type="entry name" value="Nucleotide_cyclase"/>
</dbReference>
<evidence type="ECO:0000259" key="6">
    <source>
        <dbReference type="PROSITE" id="PS50887"/>
    </source>
</evidence>
<feature type="domain" description="GGDEF" evidence="6">
    <location>
        <begin position="662"/>
        <end position="795"/>
    </location>
</feature>
<feature type="domain" description="PAS" evidence="3">
    <location>
        <begin position="505"/>
        <end position="551"/>
    </location>
</feature>
<dbReference type="Gene3D" id="3.30.450.20">
    <property type="entry name" value="PAS domain"/>
    <property type="match status" value="3"/>
</dbReference>
<dbReference type="PROSITE" id="PS50113">
    <property type="entry name" value="PAC"/>
    <property type="match status" value="2"/>
</dbReference>
<feature type="domain" description="EAL" evidence="5">
    <location>
        <begin position="804"/>
        <end position="1057"/>
    </location>
</feature>
<dbReference type="InterPro" id="IPR000700">
    <property type="entry name" value="PAS-assoc_C"/>
</dbReference>
<dbReference type="Pfam" id="PF00990">
    <property type="entry name" value="GGDEF"/>
    <property type="match status" value="1"/>
</dbReference>
<dbReference type="GO" id="GO:0071732">
    <property type="term" value="P:cellular response to nitric oxide"/>
    <property type="evidence" value="ECO:0007669"/>
    <property type="project" value="UniProtKB-ARBA"/>
</dbReference>
<keyword evidence="8" id="KW-1185">Reference proteome</keyword>
<evidence type="ECO:0000259" key="5">
    <source>
        <dbReference type="PROSITE" id="PS50883"/>
    </source>
</evidence>
<dbReference type="InterPro" id="IPR000160">
    <property type="entry name" value="GGDEF_dom"/>
</dbReference>
<dbReference type="SMART" id="SM00267">
    <property type="entry name" value="GGDEF"/>
    <property type="match status" value="1"/>
</dbReference>
<dbReference type="STRING" id="115783.SAMN02745119_00900"/>
<dbReference type="CDD" id="cd12914">
    <property type="entry name" value="PDC1_DGC_like"/>
    <property type="match status" value="1"/>
</dbReference>
<feature type="domain" description="PAS" evidence="3">
    <location>
        <begin position="368"/>
        <end position="413"/>
    </location>
</feature>
<dbReference type="SUPFAM" id="SSF55785">
    <property type="entry name" value="PYP-like sensor domain (PAS domain)"/>
    <property type="match status" value="2"/>
</dbReference>
<keyword evidence="2" id="KW-0472">Membrane</keyword>
<gene>
    <name evidence="7" type="ORF">SAMN02745119_00900</name>
</gene>
<dbReference type="Pfam" id="PF00563">
    <property type="entry name" value="EAL"/>
    <property type="match status" value="1"/>
</dbReference>
<dbReference type="EMBL" id="FUWR01000003">
    <property type="protein sequence ID" value="SJZ54067.1"/>
    <property type="molecule type" value="Genomic_DNA"/>
</dbReference>
<dbReference type="InterPro" id="IPR001610">
    <property type="entry name" value="PAC"/>
</dbReference>
<dbReference type="PANTHER" id="PTHR44757">
    <property type="entry name" value="DIGUANYLATE CYCLASE DGCP"/>
    <property type="match status" value="1"/>
</dbReference>
<dbReference type="AlphaFoldDB" id="A0A1T4LHQ2"/>
<dbReference type="CDD" id="cd00130">
    <property type="entry name" value="PAS"/>
    <property type="match status" value="2"/>
</dbReference>
<proteinExistence type="predicted"/>
<dbReference type="PANTHER" id="PTHR44757:SF2">
    <property type="entry name" value="BIOFILM ARCHITECTURE MAINTENANCE PROTEIN MBAA"/>
    <property type="match status" value="1"/>
</dbReference>
<dbReference type="OrthoDB" id="9777298at2"/>
<feature type="domain" description="PAC" evidence="4">
    <location>
        <begin position="576"/>
        <end position="630"/>
    </location>
</feature>
<dbReference type="PROSITE" id="PS50112">
    <property type="entry name" value="PAS"/>
    <property type="match status" value="2"/>
</dbReference>
<feature type="transmembrane region" description="Helical" evidence="2">
    <location>
        <begin position="330"/>
        <end position="347"/>
    </location>
</feature>
<evidence type="ECO:0000256" key="2">
    <source>
        <dbReference type="SAM" id="Phobius"/>
    </source>
</evidence>
<dbReference type="SUPFAM" id="SSF55073">
    <property type="entry name" value="Nucleotide cyclase"/>
    <property type="match status" value="1"/>
</dbReference>
<dbReference type="PROSITE" id="PS50883">
    <property type="entry name" value="EAL"/>
    <property type="match status" value="1"/>
</dbReference>
<evidence type="ECO:0000313" key="7">
    <source>
        <dbReference type="EMBL" id="SJZ54067.1"/>
    </source>
</evidence>
<dbReference type="FunFam" id="3.20.20.450:FF:000001">
    <property type="entry name" value="Cyclic di-GMP phosphodiesterase yahA"/>
    <property type="match status" value="1"/>
</dbReference>
<dbReference type="NCBIfam" id="TIGR00254">
    <property type="entry name" value="GGDEF"/>
    <property type="match status" value="1"/>
</dbReference>
<dbReference type="SUPFAM" id="SSF141868">
    <property type="entry name" value="EAL domain-like"/>
    <property type="match status" value="1"/>
</dbReference>
<dbReference type="InterPro" id="IPR013656">
    <property type="entry name" value="PAS_4"/>
</dbReference>
<comment type="catalytic activity">
    <reaction evidence="1">
        <text>3',3'-c-di-GMP + H2O = 5'-phosphoguanylyl(3'-&gt;5')guanosine + H(+)</text>
        <dbReference type="Rhea" id="RHEA:24902"/>
        <dbReference type="ChEBI" id="CHEBI:15377"/>
        <dbReference type="ChEBI" id="CHEBI:15378"/>
        <dbReference type="ChEBI" id="CHEBI:58754"/>
        <dbReference type="ChEBI" id="CHEBI:58805"/>
        <dbReference type="EC" id="3.1.4.52"/>
    </reaction>
    <physiologicalReaction direction="left-to-right" evidence="1">
        <dbReference type="Rhea" id="RHEA:24903"/>
    </physiologicalReaction>
</comment>
<organism evidence="7 8">
    <name type="scientific">Trichlorobacter thiogenes</name>
    <dbReference type="NCBI Taxonomy" id="115783"/>
    <lineage>
        <taxon>Bacteria</taxon>
        <taxon>Pseudomonadati</taxon>
        <taxon>Thermodesulfobacteriota</taxon>
        <taxon>Desulfuromonadia</taxon>
        <taxon>Geobacterales</taxon>
        <taxon>Geobacteraceae</taxon>
        <taxon>Trichlorobacter</taxon>
    </lineage>
</organism>
<dbReference type="Proteomes" id="UP000190102">
    <property type="component" value="Unassembled WGS sequence"/>
</dbReference>
<dbReference type="SMART" id="SM00052">
    <property type="entry name" value="EAL"/>
    <property type="match status" value="1"/>
</dbReference>
<dbReference type="Pfam" id="PF08448">
    <property type="entry name" value="PAS_4"/>
    <property type="match status" value="1"/>
</dbReference>
<evidence type="ECO:0000256" key="1">
    <source>
        <dbReference type="ARBA" id="ARBA00051114"/>
    </source>
</evidence>
<dbReference type="InterPro" id="IPR000014">
    <property type="entry name" value="PAS"/>
</dbReference>
<feature type="domain" description="PAC" evidence="4">
    <location>
        <begin position="455"/>
        <end position="508"/>
    </location>
</feature>
<dbReference type="Gene3D" id="3.30.70.270">
    <property type="match status" value="1"/>
</dbReference>
<keyword evidence="2" id="KW-1133">Transmembrane helix</keyword>